<dbReference type="Pfam" id="PF00153">
    <property type="entry name" value="Mito_carr"/>
    <property type="match status" value="3"/>
</dbReference>
<feature type="transmembrane region" description="Helical" evidence="15">
    <location>
        <begin position="526"/>
        <end position="549"/>
    </location>
</feature>
<dbReference type="GO" id="GO:0055085">
    <property type="term" value="P:transmembrane transport"/>
    <property type="evidence" value="ECO:0007669"/>
    <property type="project" value="InterPro"/>
</dbReference>
<evidence type="ECO:0000256" key="2">
    <source>
        <dbReference type="ARBA" id="ARBA00006375"/>
    </source>
</evidence>
<dbReference type="SUPFAM" id="SSF103506">
    <property type="entry name" value="Mitochondrial carrier"/>
    <property type="match status" value="1"/>
</dbReference>
<dbReference type="InterPro" id="IPR002067">
    <property type="entry name" value="MCP"/>
</dbReference>
<feature type="transmembrane region" description="Helical" evidence="15">
    <location>
        <begin position="466"/>
        <end position="487"/>
    </location>
</feature>
<evidence type="ECO:0000313" key="16">
    <source>
        <dbReference type="EMBL" id="KIL68040.1"/>
    </source>
</evidence>
<dbReference type="Gene3D" id="1.50.40.10">
    <property type="entry name" value="Mitochondrial carrier domain"/>
    <property type="match status" value="1"/>
</dbReference>
<evidence type="ECO:0000256" key="4">
    <source>
        <dbReference type="ARBA" id="ARBA00022692"/>
    </source>
</evidence>
<dbReference type="GO" id="GO:0005743">
    <property type="term" value="C:mitochondrial inner membrane"/>
    <property type="evidence" value="ECO:0007669"/>
    <property type="project" value="UniProtKB-SubCell"/>
</dbReference>
<feature type="repeat" description="Solcar" evidence="12">
    <location>
        <begin position="376"/>
        <end position="456"/>
    </location>
</feature>
<evidence type="ECO:0000256" key="5">
    <source>
        <dbReference type="ARBA" id="ARBA00022723"/>
    </source>
</evidence>
<protein>
    <recommendedName>
        <fullName evidence="18">Mitochondrial carrier</fullName>
    </recommendedName>
</protein>
<comment type="subcellular location">
    <subcellularLocation>
        <location evidence="1">Mitochondrion inner membrane</location>
        <topology evidence="1">Multi-pass membrane protein</topology>
    </subcellularLocation>
</comment>
<feature type="region of interest" description="Disordered" evidence="14">
    <location>
        <begin position="1"/>
        <end position="40"/>
    </location>
</feature>
<evidence type="ECO:0000256" key="15">
    <source>
        <dbReference type="SAM" id="Phobius"/>
    </source>
</evidence>
<keyword evidence="8" id="KW-0106">Calcium</keyword>
<keyword evidence="4 12" id="KW-0812">Transmembrane</keyword>
<reference evidence="16 17" key="1">
    <citation type="submission" date="2014-04" db="EMBL/GenBank/DDBJ databases">
        <title>Evolutionary Origins and Diversification of the Mycorrhizal Mutualists.</title>
        <authorList>
            <consortium name="DOE Joint Genome Institute"/>
            <consortium name="Mycorrhizal Genomics Consortium"/>
            <person name="Kohler A."/>
            <person name="Kuo A."/>
            <person name="Nagy L.G."/>
            <person name="Floudas D."/>
            <person name="Copeland A."/>
            <person name="Barry K.W."/>
            <person name="Cichocki N."/>
            <person name="Veneault-Fourrey C."/>
            <person name="LaButti K."/>
            <person name="Lindquist E.A."/>
            <person name="Lipzen A."/>
            <person name="Lundell T."/>
            <person name="Morin E."/>
            <person name="Murat C."/>
            <person name="Riley R."/>
            <person name="Ohm R."/>
            <person name="Sun H."/>
            <person name="Tunlid A."/>
            <person name="Henrissat B."/>
            <person name="Grigoriev I.V."/>
            <person name="Hibbett D.S."/>
            <person name="Martin F."/>
        </authorList>
    </citation>
    <scope>NUCLEOTIDE SEQUENCE [LARGE SCALE GENOMIC DNA]</scope>
    <source>
        <strain evidence="16 17">Koide BX008</strain>
    </source>
</reference>
<evidence type="ECO:0000256" key="14">
    <source>
        <dbReference type="SAM" id="MobiDB-lite"/>
    </source>
</evidence>
<feature type="compositionally biased region" description="Polar residues" evidence="14">
    <location>
        <begin position="16"/>
        <end position="28"/>
    </location>
</feature>
<keyword evidence="10" id="KW-0496">Mitochondrion</keyword>
<evidence type="ECO:0000256" key="13">
    <source>
        <dbReference type="RuleBase" id="RU000488"/>
    </source>
</evidence>
<keyword evidence="11 12" id="KW-0472">Membrane</keyword>
<keyword evidence="9 15" id="KW-1133">Transmembrane helix</keyword>
<dbReference type="EMBL" id="KN818229">
    <property type="protein sequence ID" value="KIL68040.1"/>
    <property type="molecule type" value="Genomic_DNA"/>
</dbReference>
<evidence type="ECO:0000256" key="8">
    <source>
        <dbReference type="ARBA" id="ARBA00022837"/>
    </source>
</evidence>
<dbReference type="InterPro" id="IPR023395">
    <property type="entry name" value="MCP_dom_sf"/>
</dbReference>
<evidence type="ECO:0000256" key="7">
    <source>
        <dbReference type="ARBA" id="ARBA00022792"/>
    </source>
</evidence>
<keyword evidence="3 13" id="KW-0813">Transport</keyword>
<evidence type="ECO:0000256" key="6">
    <source>
        <dbReference type="ARBA" id="ARBA00022737"/>
    </source>
</evidence>
<evidence type="ECO:0000256" key="3">
    <source>
        <dbReference type="ARBA" id="ARBA00022448"/>
    </source>
</evidence>
<comment type="similarity">
    <text evidence="2 13">Belongs to the mitochondrial carrier (TC 2.A.29) family.</text>
</comment>
<dbReference type="InParanoid" id="A0A0C2SX55"/>
<dbReference type="FunCoup" id="A0A0C2SX55">
    <property type="interactions" value="46"/>
</dbReference>
<feature type="transmembrane region" description="Helical" evidence="15">
    <location>
        <begin position="427"/>
        <end position="445"/>
    </location>
</feature>
<keyword evidence="7" id="KW-0999">Mitochondrion inner membrane</keyword>
<gene>
    <name evidence="16" type="ORF">M378DRAFT_158548</name>
</gene>
<proteinExistence type="inferred from homology"/>
<dbReference type="PROSITE" id="PS50920">
    <property type="entry name" value="SOLCAR"/>
    <property type="match status" value="3"/>
</dbReference>
<evidence type="ECO:0000256" key="10">
    <source>
        <dbReference type="ARBA" id="ARBA00023128"/>
    </source>
</evidence>
<sequence length="558" mass="61634">MAQTNSLHIPNHDQDNQSATASSSTQPHYQIPNPIHINLSDSQGIETTNKRLHEPWRWWPNTVKLSSLHDRALHGDIMCELTRSLTAMYDAYLFGVAAHRDPSLRWEVFQRYAEAKEVGLWHEFSMHGGRLDSNRLSPLFPTLDSAGIKHAAAHISQLMASLNSHSNSTFSKSGNSLLRSLPNDPSIAELYQYCNVRYGRHPNCSNLEDHITFNGKGRPAITNLYLSANLRANFVQNEEEDLEPTEDVLEEENHSIFQGCTSLKFLFAGGIAGAVSRTCTAPFDRIKVFMITRPPDLCGTTISDKPKVFSVTIIKDAITRIYAEGAVLAFWTGNGLSVAKIFPESAIKFFAYESAKRAFAHYWDCVDDPRKISGTSRFLAGGIGGISAQLSIYPIETVKTQMMSDVGQKRDVAAAIRRIYAMGGIRTFYTGLAIGLVGVFPYAAIDMSTFEALKLAYIKSSGKEEPGVLALLAFGSVSGSIGAISVYPLNFVRTRLQASGSPGHPQRYNGVLDVATRTWEMGGWRAFYRGLLPTLAKVIPSVSISYVVYEYSKRKLGV</sequence>
<organism evidence="16 17">
    <name type="scientific">Amanita muscaria (strain Koide BX008)</name>
    <dbReference type="NCBI Taxonomy" id="946122"/>
    <lineage>
        <taxon>Eukaryota</taxon>
        <taxon>Fungi</taxon>
        <taxon>Dikarya</taxon>
        <taxon>Basidiomycota</taxon>
        <taxon>Agaricomycotina</taxon>
        <taxon>Agaricomycetes</taxon>
        <taxon>Agaricomycetidae</taxon>
        <taxon>Agaricales</taxon>
        <taxon>Pluteineae</taxon>
        <taxon>Amanitaceae</taxon>
        <taxon>Amanita</taxon>
    </lineage>
</organism>
<evidence type="ECO:0000313" key="17">
    <source>
        <dbReference type="Proteomes" id="UP000054549"/>
    </source>
</evidence>
<dbReference type="AlphaFoldDB" id="A0A0C2SX55"/>
<name>A0A0C2SX55_AMAMK</name>
<dbReference type="FunFam" id="1.50.40.10:FF:000016">
    <property type="entry name" value="Solute carrier family 25 member 23"/>
    <property type="match status" value="1"/>
</dbReference>
<evidence type="ECO:0000256" key="1">
    <source>
        <dbReference type="ARBA" id="ARBA00004448"/>
    </source>
</evidence>
<evidence type="ECO:0000256" key="12">
    <source>
        <dbReference type="PROSITE-ProRule" id="PRU00282"/>
    </source>
</evidence>
<dbReference type="Proteomes" id="UP000054549">
    <property type="component" value="Unassembled WGS sequence"/>
</dbReference>
<feature type="repeat" description="Solcar" evidence="12">
    <location>
        <begin position="466"/>
        <end position="555"/>
    </location>
</feature>
<evidence type="ECO:0000256" key="11">
    <source>
        <dbReference type="ARBA" id="ARBA00023136"/>
    </source>
</evidence>
<feature type="repeat" description="Solcar" evidence="12">
    <location>
        <begin position="260"/>
        <end position="358"/>
    </location>
</feature>
<evidence type="ECO:0000256" key="9">
    <source>
        <dbReference type="ARBA" id="ARBA00022989"/>
    </source>
</evidence>
<evidence type="ECO:0008006" key="18">
    <source>
        <dbReference type="Google" id="ProtNLM"/>
    </source>
</evidence>
<keyword evidence="5" id="KW-0479">Metal-binding</keyword>
<dbReference type="PRINTS" id="PR00926">
    <property type="entry name" value="MITOCARRIER"/>
</dbReference>
<dbReference type="PANTHER" id="PTHR24089">
    <property type="entry name" value="SOLUTE CARRIER FAMILY 25"/>
    <property type="match status" value="1"/>
</dbReference>
<dbReference type="HOGENOM" id="CLU_015166_2_2_1"/>
<dbReference type="OrthoDB" id="270584at2759"/>
<dbReference type="STRING" id="946122.A0A0C2SX55"/>
<accession>A0A0C2SX55</accession>
<keyword evidence="17" id="KW-1185">Reference proteome</keyword>
<keyword evidence="6" id="KW-0677">Repeat</keyword>
<dbReference type="InterPro" id="IPR018108">
    <property type="entry name" value="MCP_transmembrane"/>
</dbReference>
<dbReference type="GO" id="GO:0046872">
    <property type="term" value="F:metal ion binding"/>
    <property type="evidence" value="ECO:0007669"/>
    <property type="project" value="UniProtKB-KW"/>
</dbReference>